<dbReference type="GO" id="GO:0045010">
    <property type="term" value="P:actin nucleation"/>
    <property type="evidence" value="ECO:0007669"/>
    <property type="project" value="InterPro"/>
</dbReference>
<dbReference type="PANTHER" id="PTHR23213">
    <property type="entry name" value="FORMIN-RELATED"/>
    <property type="match status" value="1"/>
</dbReference>
<feature type="compositionally biased region" description="Basic and acidic residues" evidence="1">
    <location>
        <begin position="162"/>
        <end position="172"/>
    </location>
</feature>
<feature type="compositionally biased region" description="Polar residues" evidence="1">
    <location>
        <begin position="218"/>
        <end position="234"/>
    </location>
</feature>
<name>A0AAE1J004_9FABA</name>
<feature type="compositionally biased region" description="Polar residues" evidence="1">
    <location>
        <begin position="200"/>
        <end position="211"/>
    </location>
</feature>
<dbReference type="EMBL" id="JAWXYG010000010">
    <property type="protein sequence ID" value="KAK4261252.1"/>
    <property type="molecule type" value="Genomic_DNA"/>
</dbReference>
<feature type="transmembrane region" description="Helical" evidence="2">
    <location>
        <begin position="77"/>
        <end position="99"/>
    </location>
</feature>
<feature type="compositionally biased region" description="Low complexity" evidence="1">
    <location>
        <begin position="62"/>
        <end position="71"/>
    </location>
</feature>
<feature type="compositionally biased region" description="Pro residues" evidence="1">
    <location>
        <begin position="238"/>
        <end position="251"/>
    </location>
</feature>
<protein>
    <submittedName>
        <fullName evidence="4">Uncharacterized protein</fullName>
    </submittedName>
</protein>
<evidence type="ECO:0000313" key="5">
    <source>
        <dbReference type="Proteomes" id="UP001293593"/>
    </source>
</evidence>
<sequence>MACSLSPMIPHSSWLLFLSFLFVFHSSVIPLCHSQSNSPQNIETFYPTPTPSQPGQPPAPPTGATASSSSSSSNRKIATAVAATAAATFVVCGLIFFIVHRCLKRRRKREAVVVPQNQIINGFERIGENVRGLIVDENGLDVVYWRKLQGRSFKRDFQKEVWNKEQQEKTETVQESPLLRGKSSTSHIPPQEKDDDFSNRIITARNNSLFPTSAIPKRNSSAPPTSPPLQSVQARKNSPPPTRSRPRPPPAAMKSSSRPPTSRETPTNNGDPGNSSGEGMSESGNGQVKLKPLHWERMNSKGDQSKVRDKADAGSFSVDQDLMEALFGYVAINRRSPKGGRTDSSSQSRGRSSQGQLRL</sequence>
<feature type="compositionally biased region" description="Low complexity" evidence="1">
    <location>
        <begin position="252"/>
        <end position="286"/>
    </location>
</feature>
<dbReference type="InterPro" id="IPR027643">
    <property type="entry name" value="Formin-like_plant"/>
</dbReference>
<evidence type="ECO:0000313" key="4">
    <source>
        <dbReference type="EMBL" id="KAK4261252.1"/>
    </source>
</evidence>
<feature type="region of interest" description="Disordered" evidence="1">
    <location>
        <begin position="42"/>
        <end position="71"/>
    </location>
</feature>
<accession>A0AAE1J004</accession>
<dbReference type="Proteomes" id="UP001293593">
    <property type="component" value="Unassembled WGS sequence"/>
</dbReference>
<keyword evidence="2" id="KW-0472">Membrane</keyword>
<keyword evidence="2" id="KW-0812">Transmembrane</keyword>
<gene>
    <name evidence="4" type="ORF">QN277_004276</name>
</gene>
<evidence type="ECO:0000256" key="3">
    <source>
        <dbReference type="SAM" id="SignalP"/>
    </source>
</evidence>
<feature type="signal peptide" evidence="3">
    <location>
        <begin position="1"/>
        <end position="34"/>
    </location>
</feature>
<organism evidence="4 5">
    <name type="scientific">Acacia crassicarpa</name>
    <name type="common">northern wattle</name>
    <dbReference type="NCBI Taxonomy" id="499986"/>
    <lineage>
        <taxon>Eukaryota</taxon>
        <taxon>Viridiplantae</taxon>
        <taxon>Streptophyta</taxon>
        <taxon>Embryophyta</taxon>
        <taxon>Tracheophyta</taxon>
        <taxon>Spermatophyta</taxon>
        <taxon>Magnoliopsida</taxon>
        <taxon>eudicotyledons</taxon>
        <taxon>Gunneridae</taxon>
        <taxon>Pentapetalae</taxon>
        <taxon>rosids</taxon>
        <taxon>fabids</taxon>
        <taxon>Fabales</taxon>
        <taxon>Fabaceae</taxon>
        <taxon>Caesalpinioideae</taxon>
        <taxon>mimosoid clade</taxon>
        <taxon>Acacieae</taxon>
        <taxon>Acacia</taxon>
    </lineage>
</organism>
<keyword evidence="5" id="KW-1185">Reference proteome</keyword>
<feature type="compositionally biased region" description="Low complexity" evidence="1">
    <location>
        <begin position="344"/>
        <end position="359"/>
    </location>
</feature>
<comment type="caution">
    <text evidence="4">The sequence shown here is derived from an EMBL/GenBank/DDBJ whole genome shotgun (WGS) entry which is preliminary data.</text>
</comment>
<keyword evidence="3" id="KW-0732">Signal</keyword>
<feature type="region of interest" description="Disordered" evidence="1">
    <location>
        <begin position="162"/>
        <end position="318"/>
    </location>
</feature>
<dbReference type="GO" id="GO:0051015">
    <property type="term" value="F:actin filament binding"/>
    <property type="evidence" value="ECO:0007669"/>
    <property type="project" value="InterPro"/>
</dbReference>
<feature type="region of interest" description="Disordered" evidence="1">
    <location>
        <begin position="332"/>
        <end position="359"/>
    </location>
</feature>
<dbReference type="AlphaFoldDB" id="A0AAE1J004"/>
<dbReference type="PANTHER" id="PTHR23213:SF341">
    <property type="entry name" value="FORMIN-LIKE PROTEIN"/>
    <property type="match status" value="1"/>
</dbReference>
<keyword evidence="2" id="KW-1133">Transmembrane helix</keyword>
<feature type="compositionally biased region" description="Basic and acidic residues" evidence="1">
    <location>
        <begin position="293"/>
        <end position="312"/>
    </location>
</feature>
<reference evidence="4" key="1">
    <citation type="submission" date="2023-10" db="EMBL/GenBank/DDBJ databases">
        <title>Chromosome-level genome of the transformable northern wattle, Acacia crassicarpa.</title>
        <authorList>
            <person name="Massaro I."/>
            <person name="Sinha N.R."/>
            <person name="Poethig S."/>
            <person name="Leichty A.R."/>
        </authorList>
    </citation>
    <scope>NUCLEOTIDE SEQUENCE</scope>
    <source>
        <strain evidence="4">Acra3RX</strain>
        <tissue evidence="4">Leaf</tissue>
    </source>
</reference>
<evidence type="ECO:0000256" key="2">
    <source>
        <dbReference type="SAM" id="Phobius"/>
    </source>
</evidence>
<feature type="chain" id="PRO_5042029883" evidence="3">
    <location>
        <begin position="35"/>
        <end position="359"/>
    </location>
</feature>
<evidence type="ECO:0000256" key="1">
    <source>
        <dbReference type="SAM" id="MobiDB-lite"/>
    </source>
</evidence>
<feature type="compositionally biased region" description="Pro residues" evidence="1">
    <location>
        <begin position="48"/>
        <end position="61"/>
    </location>
</feature>
<proteinExistence type="predicted"/>